<reference evidence="1" key="1">
    <citation type="submission" date="2023-08" db="EMBL/GenBank/DDBJ databases">
        <title>Functional and genomic diversity of the sorghum phyllosphere microbiome.</title>
        <authorList>
            <person name="Shade A."/>
        </authorList>
    </citation>
    <scope>NUCLEOTIDE SEQUENCE</scope>
    <source>
        <strain evidence="1">SORGH_AS_0885</strain>
    </source>
</reference>
<sequence>MLEQHIAVFGESGSGKTVLISSFYGSEQEPENARAGAYNVVAENPSQGTQLHQNYLGMKKSGVAPEPTRFSSTDYRFLLRLKGSAEGGALKSKPFDSVRLVWHDYPGEWFDQGVSGELEAGRRIETFRSLLGAHVALLMVDGQKLLDNAGEEGRYLKSLFTNFHNSLVLLRDDLLEDGKPLTAFPRIWIVALSKADLLPDLDVNAFKELVIEKAGQEVIKLAEVLGGMVESREALAVGEDFVRISSAKFKPESIEVEESFGVDLILPMASVLPLEQHVRWAKTGKLSRKLTLDLVGNAEVVSAALTAATPALAKLMQKNKATAWLALAFNQLVPQIETALQSAHERLEAVEDASATKRENLAATLQSFRNDLTKAEADSVLVRSLR</sequence>
<gene>
    <name evidence="1" type="ORF">QE364_000798</name>
</gene>
<evidence type="ECO:0000313" key="1">
    <source>
        <dbReference type="EMBL" id="MDR6209106.1"/>
    </source>
</evidence>
<comment type="caution">
    <text evidence="1">The sequence shown here is derived from an EMBL/GenBank/DDBJ whole genome shotgun (WGS) entry which is preliminary data.</text>
</comment>
<organism evidence="1 2">
    <name type="scientific">Nocardioides zeae</name>
    <dbReference type="NCBI Taxonomy" id="1457234"/>
    <lineage>
        <taxon>Bacteria</taxon>
        <taxon>Bacillati</taxon>
        <taxon>Actinomycetota</taxon>
        <taxon>Actinomycetes</taxon>
        <taxon>Propionibacteriales</taxon>
        <taxon>Nocardioidaceae</taxon>
        <taxon>Nocardioides</taxon>
    </lineage>
</organism>
<proteinExistence type="predicted"/>
<dbReference type="Proteomes" id="UP001261666">
    <property type="component" value="Unassembled WGS sequence"/>
</dbReference>
<dbReference type="EMBL" id="JAVIZJ010000002">
    <property type="protein sequence ID" value="MDR6209106.1"/>
    <property type="molecule type" value="Genomic_DNA"/>
</dbReference>
<keyword evidence="2" id="KW-1185">Reference proteome</keyword>
<name>A0ACC6IEB9_9ACTN</name>
<protein>
    <submittedName>
        <fullName evidence="1">Ethanolamine utilization protein EutP (Predicted NTPase)</fullName>
    </submittedName>
</protein>
<evidence type="ECO:0000313" key="2">
    <source>
        <dbReference type="Proteomes" id="UP001261666"/>
    </source>
</evidence>
<accession>A0ACC6IEB9</accession>